<dbReference type="PIRSF" id="PIRSF001084">
    <property type="entry name" value="B-galactosidase"/>
    <property type="match status" value="1"/>
</dbReference>
<dbReference type="CDD" id="cd03143">
    <property type="entry name" value="A4_beta-galactosidase_middle_domain"/>
    <property type="match status" value="1"/>
</dbReference>
<comment type="similarity">
    <text evidence="2 6">Belongs to the glycosyl hydrolase 42 family.</text>
</comment>
<evidence type="ECO:0000256" key="4">
    <source>
        <dbReference type="ARBA" id="ARBA00022801"/>
    </source>
</evidence>
<name>A0ABT9P8V5_9ACTN</name>
<evidence type="ECO:0000256" key="3">
    <source>
        <dbReference type="ARBA" id="ARBA00012756"/>
    </source>
</evidence>
<dbReference type="EMBL" id="JAUSQZ010000001">
    <property type="protein sequence ID" value="MDP9829135.1"/>
    <property type="molecule type" value="Genomic_DNA"/>
</dbReference>
<dbReference type="Proteomes" id="UP001235712">
    <property type="component" value="Unassembled WGS sequence"/>
</dbReference>
<evidence type="ECO:0000259" key="10">
    <source>
        <dbReference type="Pfam" id="PF08533"/>
    </source>
</evidence>
<dbReference type="PANTHER" id="PTHR36447:SF1">
    <property type="entry name" value="BETA-GALACTOSIDASE GANA"/>
    <property type="match status" value="1"/>
</dbReference>
<feature type="region of interest" description="Disordered" evidence="7">
    <location>
        <begin position="1"/>
        <end position="23"/>
    </location>
</feature>
<dbReference type="InterPro" id="IPR017853">
    <property type="entry name" value="GH"/>
</dbReference>
<feature type="domain" description="Beta-galactosidase trimerisation" evidence="9">
    <location>
        <begin position="404"/>
        <end position="604"/>
    </location>
</feature>
<dbReference type="InterPro" id="IPR013738">
    <property type="entry name" value="Beta_galactosidase_Trimer"/>
</dbReference>
<gene>
    <name evidence="11" type="ORF">J2S57_004884</name>
</gene>
<evidence type="ECO:0000256" key="7">
    <source>
        <dbReference type="SAM" id="MobiDB-lite"/>
    </source>
</evidence>
<accession>A0ABT9P8V5</accession>
<reference evidence="11 12" key="1">
    <citation type="submission" date="2023-07" db="EMBL/GenBank/DDBJ databases">
        <title>Sequencing the genomes of 1000 actinobacteria strains.</title>
        <authorList>
            <person name="Klenk H.-P."/>
        </authorList>
    </citation>
    <scope>NUCLEOTIDE SEQUENCE [LARGE SCALE GENOMIC DNA]</scope>
    <source>
        <strain evidence="11 12">DSM 44388</strain>
    </source>
</reference>
<evidence type="ECO:0000313" key="11">
    <source>
        <dbReference type="EMBL" id="MDP9829135.1"/>
    </source>
</evidence>
<evidence type="ECO:0000313" key="12">
    <source>
        <dbReference type="Proteomes" id="UP001235712"/>
    </source>
</evidence>
<dbReference type="InterPro" id="IPR029062">
    <property type="entry name" value="Class_I_gatase-like"/>
</dbReference>
<keyword evidence="4 6" id="KW-0378">Hydrolase</keyword>
<dbReference type="Pfam" id="PF02449">
    <property type="entry name" value="Glyco_hydro_42"/>
    <property type="match status" value="1"/>
</dbReference>
<dbReference type="InterPro" id="IPR013780">
    <property type="entry name" value="Glyco_hydro_b"/>
</dbReference>
<dbReference type="InterPro" id="IPR013529">
    <property type="entry name" value="Glyco_hydro_42_N"/>
</dbReference>
<dbReference type="Gene3D" id="3.20.20.80">
    <property type="entry name" value="Glycosidases"/>
    <property type="match status" value="1"/>
</dbReference>
<evidence type="ECO:0000256" key="5">
    <source>
        <dbReference type="ARBA" id="ARBA00023295"/>
    </source>
</evidence>
<dbReference type="Pfam" id="PF08532">
    <property type="entry name" value="Glyco_hydro_42M"/>
    <property type="match status" value="1"/>
</dbReference>
<proteinExistence type="inferred from homology"/>
<dbReference type="Gene3D" id="3.40.50.880">
    <property type="match status" value="1"/>
</dbReference>
<dbReference type="SUPFAM" id="SSF52317">
    <property type="entry name" value="Class I glutamine amidotransferase-like"/>
    <property type="match status" value="1"/>
</dbReference>
<dbReference type="Pfam" id="PF08533">
    <property type="entry name" value="Glyco_hydro_42C"/>
    <property type="match status" value="1"/>
</dbReference>
<dbReference type="SUPFAM" id="SSF51445">
    <property type="entry name" value="(Trans)glycosidases"/>
    <property type="match status" value="1"/>
</dbReference>
<sequence length="670" mass="73361">MSNPSLLRDGRLPGVQELSFGGDYNPEQWPEEVWAEDLELMRRAGVNLVSIGIFSWGLLEPRPGEFDFGWLDRVIEGLHDAGIRVDLGTPTVVPPQWFWQDNPHTLPVTRDGVRLSPGSRGIACPSSPEYAQASVRITTELAKRYGHHPAVALWHVHNEYGAPVSECYCEVSAQAFRGWLQTRYGTLEALNASWGTAFWGQTYREWSQVGVPAQSATSTNPAQRLDFARFSSDELLGCFTRERDVLHELAPGIPVTTNFMATNCPSMDLWKWAAEVDVVANDHYLWAADPDAQVGLALDADLTRSLAGGQPWMLMEHSSSAVNWQPRNLAKRPGELARNSLSHLARGADAILFFQWRASRRGAEKFHSAMLPHAGAESRVFGEVSDLGASLKALRDVLGSTVRAEVAILWDWESHWAQGLDWMPSADLDPRRQVREYYERLWRDKVTVDFAHPSADLSGYRVVLAPSSYLLSEESAANLESFVEGGGHLVVGPFSGVIGPDDAVHEGGWNGVLRDLLQVSVEEVLPLREHGTLTLTDGVEASVWAEDLRPREAETVLEYLDGPAAGQAAVTRRTLGPGTATYVSTVLGYPALAAVLDPVLEIAGVAVERGLPWDLERVSRHAADGTEFVFAINHGAAPVDLPLEGTDVMTGAVLGGSVKIPAGEVRVVRR</sequence>
<keyword evidence="5 6" id="KW-0326">Glycosidase</keyword>
<dbReference type="Gene3D" id="2.60.40.1180">
    <property type="entry name" value="Golgi alpha-mannosidase II"/>
    <property type="match status" value="1"/>
</dbReference>
<organism evidence="11 12">
    <name type="scientific">Kineosporia succinea</name>
    <dbReference type="NCBI Taxonomy" id="84632"/>
    <lineage>
        <taxon>Bacteria</taxon>
        <taxon>Bacillati</taxon>
        <taxon>Actinomycetota</taxon>
        <taxon>Actinomycetes</taxon>
        <taxon>Kineosporiales</taxon>
        <taxon>Kineosporiaceae</taxon>
        <taxon>Kineosporia</taxon>
    </lineage>
</organism>
<keyword evidence="12" id="KW-1185">Reference proteome</keyword>
<comment type="caution">
    <text evidence="11">The sequence shown here is derived from an EMBL/GenBank/DDBJ whole genome shotgun (WGS) entry which is preliminary data.</text>
</comment>
<dbReference type="EC" id="3.2.1.23" evidence="3 6"/>
<feature type="domain" description="Beta-galactosidase C-terminal" evidence="10">
    <location>
        <begin position="616"/>
        <end position="670"/>
    </location>
</feature>
<evidence type="ECO:0000259" key="9">
    <source>
        <dbReference type="Pfam" id="PF08532"/>
    </source>
</evidence>
<dbReference type="PANTHER" id="PTHR36447">
    <property type="entry name" value="BETA-GALACTOSIDASE GANA"/>
    <property type="match status" value="1"/>
</dbReference>
<evidence type="ECO:0000259" key="8">
    <source>
        <dbReference type="Pfam" id="PF02449"/>
    </source>
</evidence>
<dbReference type="RefSeq" id="WP_307247042.1">
    <property type="nucleotide sequence ID" value="NZ_JAUSQZ010000001.1"/>
</dbReference>
<evidence type="ECO:0000256" key="1">
    <source>
        <dbReference type="ARBA" id="ARBA00001412"/>
    </source>
</evidence>
<dbReference type="InterPro" id="IPR003476">
    <property type="entry name" value="Glyco_hydro_42"/>
</dbReference>
<dbReference type="InterPro" id="IPR013739">
    <property type="entry name" value="Beta_galactosidase_C"/>
</dbReference>
<comment type="catalytic activity">
    <reaction evidence="1 6">
        <text>Hydrolysis of terminal non-reducing beta-D-galactose residues in beta-D-galactosides.</text>
        <dbReference type="EC" id="3.2.1.23"/>
    </reaction>
</comment>
<evidence type="ECO:0000256" key="6">
    <source>
        <dbReference type="PIRNR" id="PIRNR001084"/>
    </source>
</evidence>
<feature type="domain" description="Glycoside hydrolase family 42 N-terminal" evidence="8">
    <location>
        <begin position="23"/>
        <end position="393"/>
    </location>
</feature>
<protein>
    <recommendedName>
        <fullName evidence="3 6">Beta-galactosidase</fullName>
        <shortName evidence="6">Beta-gal</shortName>
        <ecNumber evidence="3 6">3.2.1.23</ecNumber>
    </recommendedName>
</protein>
<evidence type="ECO:0000256" key="2">
    <source>
        <dbReference type="ARBA" id="ARBA00005940"/>
    </source>
</evidence>
<dbReference type="GO" id="GO:0004565">
    <property type="term" value="F:beta-galactosidase activity"/>
    <property type="evidence" value="ECO:0007669"/>
    <property type="project" value="UniProtKB-EC"/>
</dbReference>